<dbReference type="PANTHER" id="PTHR43135:SF3">
    <property type="entry name" value="ALPHA-D-RIBOSE 1-METHYLPHOSPHONATE 5-TRIPHOSPHATE DIPHOSPHATASE"/>
    <property type="match status" value="1"/>
</dbReference>
<evidence type="ECO:0000259" key="2">
    <source>
        <dbReference type="Pfam" id="PF01979"/>
    </source>
</evidence>
<dbReference type="InterPro" id="IPR032466">
    <property type="entry name" value="Metal_Hydrolase"/>
</dbReference>
<dbReference type="Gene3D" id="3.20.20.140">
    <property type="entry name" value="Metal-dependent hydrolases"/>
    <property type="match status" value="1"/>
</dbReference>
<dbReference type="InterPro" id="IPR006680">
    <property type="entry name" value="Amidohydro-rel"/>
</dbReference>
<evidence type="ECO:0000313" key="3">
    <source>
        <dbReference type="EMBL" id="QHA01313.1"/>
    </source>
</evidence>
<evidence type="ECO:0000256" key="1">
    <source>
        <dbReference type="SAM" id="Coils"/>
    </source>
</evidence>
<organism evidence="3 4">
    <name type="scientific">Dehalobacter restrictus</name>
    <dbReference type="NCBI Taxonomy" id="55583"/>
    <lineage>
        <taxon>Bacteria</taxon>
        <taxon>Bacillati</taxon>
        <taxon>Bacillota</taxon>
        <taxon>Clostridia</taxon>
        <taxon>Eubacteriales</taxon>
        <taxon>Desulfitobacteriaceae</taxon>
        <taxon>Dehalobacter</taxon>
    </lineage>
</organism>
<feature type="domain" description="Amidohydrolase-related" evidence="2">
    <location>
        <begin position="248"/>
        <end position="402"/>
    </location>
</feature>
<dbReference type="InterPro" id="IPR011059">
    <property type="entry name" value="Metal-dep_hydrolase_composite"/>
</dbReference>
<keyword evidence="1" id="KW-0175">Coiled coil</keyword>
<gene>
    <name evidence="3" type="ORF">GQ588_12005</name>
</gene>
<dbReference type="PANTHER" id="PTHR43135">
    <property type="entry name" value="ALPHA-D-RIBOSE 1-METHYLPHOSPHONATE 5-TRIPHOSPHATE DIPHOSPHATASE"/>
    <property type="match status" value="1"/>
</dbReference>
<dbReference type="Pfam" id="PF01979">
    <property type="entry name" value="Amidohydro_1"/>
    <property type="match status" value="1"/>
</dbReference>
<feature type="coiled-coil region" evidence="1">
    <location>
        <begin position="198"/>
        <end position="225"/>
    </location>
</feature>
<dbReference type="Proteomes" id="UP000430508">
    <property type="component" value="Chromosome"/>
</dbReference>
<protein>
    <submittedName>
        <fullName evidence="3">Amidohydrolase family protein</fullName>
    </submittedName>
</protein>
<dbReference type="SUPFAM" id="SSF51338">
    <property type="entry name" value="Composite domain of metallo-dependent hydrolases"/>
    <property type="match status" value="1"/>
</dbReference>
<accession>A0A857DKH9</accession>
<dbReference type="EMBL" id="CP046996">
    <property type="protein sequence ID" value="QHA01313.1"/>
    <property type="molecule type" value="Genomic_DNA"/>
</dbReference>
<sequence>MSNQQIIIAGGNIKPMTGEPEFTGSILVKDSKIAKIMKHSAAEVDEDEESAFREMFGLSTEEPVHIVSARGKWVLPGFIDAHCHVGIGEEIYQHEGDDLNEMTDPLTPELRAIDGIHPEDEGFRDARLGGVTAAFTCPGSANVIGGTGVVVKTAGRVVEEMILRDPAGLKIAFGENPKFVYGEQKKMPMTRMGTAALLRQALVDAQNYREKLEQGQKDLDKLPERDLGLETINLVLDKKIPLRAHAHRTDDIMTAIRIAREFDVDLVLDHCTEGHKIADVLQQYGYPAAVGPSFTNRAKVELKDKTFSTPGVLNKAGLKIAIITDHSVTPIEHLPLCAAMAVRNGLEEEDALKAITIWPAEILGVADRVGSLEVGKDADIVVWEGKPLNFEATPHTVLINGLIVKPE</sequence>
<reference evidence="3 4" key="1">
    <citation type="submission" date="2019-12" db="EMBL/GenBank/DDBJ databases">
        <title>Sequence classification of anaerobic respiratory reductive dehalogenases: First we see many, then we see few.</title>
        <authorList>
            <person name="Molenda O."/>
            <person name="Puentes Jacome L.A."/>
            <person name="Cao X."/>
            <person name="Nesbo C.L."/>
            <person name="Tang S."/>
            <person name="Morson N."/>
            <person name="Patron J."/>
            <person name="Lomheim L."/>
            <person name="Wishart D.S."/>
            <person name="Edwards E.A."/>
        </authorList>
    </citation>
    <scope>NUCLEOTIDE SEQUENCE [LARGE SCALE GENOMIC DNA]</scope>
    <source>
        <strain evidence="3 4">12DCA</strain>
    </source>
</reference>
<proteinExistence type="predicted"/>
<dbReference type="SUPFAM" id="SSF51556">
    <property type="entry name" value="Metallo-dependent hydrolases"/>
    <property type="match status" value="1"/>
</dbReference>
<dbReference type="AlphaFoldDB" id="A0A857DKH9"/>
<name>A0A857DKH9_9FIRM</name>
<dbReference type="GO" id="GO:0016810">
    <property type="term" value="F:hydrolase activity, acting on carbon-nitrogen (but not peptide) bonds"/>
    <property type="evidence" value="ECO:0007669"/>
    <property type="project" value="InterPro"/>
</dbReference>
<dbReference type="InterPro" id="IPR051781">
    <property type="entry name" value="Metallo-dep_Hydrolase"/>
</dbReference>
<keyword evidence="3" id="KW-0378">Hydrolase</keyword>
<dbReference type="CDD" id="cd01309">
    <property type="entry name" value="Met_dep_hydrolase_C"/>
    <property type="match status" value="1"/>
</dbReference>
<evidence type="ECO:0000313" key="4">
    <source>
        <dbReference type="Proteomes" id="UP000430508"/>
    </source>
</evidence>
<dbReference type="RefSeq" id="WP_019225281.1">
    <property type="nucleotide sequence ID" value="NZ_CP046996.1"/>
</dbReference>